<gene>
    <name evidence="2" type="ORF">BS50DRAFT_229381</name>
</gene>
<evidence type="ECO:0008006" key="4">
    <source>
        <dbReference type="Google" id="ProtNLM"/>
    </source>
</evidence>
<reference evidence="2 3" key="1">
    <citation type="journal article" date="2018" name="Front. Microbiol.">
        <title>Genome-Wide Analysis of Corynespora cassiicola Leaf Fall Disease Putative Effectors.</title>
        <authorList>
            <person name="Lopez D."/>
            <person name="Ribeiro S."/>
            <person name="Label P."/>
            <person name="Fumanal B."/>
            <person name="Venisse J.S."/>
            <person name="Kohler A."/>
            <person name="de Oliveira R.R."/>
            <person name="Labutti K."/>
            <person name="Lipzen A."/>
            <person name="Lail K."/>
            <person name="Bauer D."/>
            <person name="Ohm R.A."/>
            <person name="Barry K.W."/>
            <person name="Spatafora J."/>
            <person name="Grigoriev I.V."/>
            <person name="Martin F.M."/>
            <person name="Pujade-Renaud V."/>
        </authorList>
    </citation>
    <scope>NUCLEOTIDE SEQUENCE [LARGE SCALE GENOMIC DNA]</scope>
    <source>
        <strain evidence="2 3">Philippines</strain>
    </source>
</reference>
<accession>A0A2T2N2C4</accession>
<evidence type="ECO:0000313" key="3">
    <source>
        <dbReference type="Proteomes" id="UP000240883"/>
    </source>
</evidence>
<protein>
    <recommendedName>
        <fullName evidence="4">Secreted protein</fullName>
    </recommendedName>
</protein>
<dbReference type="EMBL" id="KZ678155">
    <property type="protein sequence ID" value="PSN59519.1"/>
    <property type="molecule type" value="Genomic_DNA"/>
</dbReference>
<evidence type="ECO:0000256" key="1">
    <source>
        <dbReference type="SAM" id="SignalP"/>
    </source>
</evidence>
<feature type="chain" id="PRO_5015684143" description="Secreted protein" evidence="1">
    <location>
        <begin position="18"/>
        <end position="114"/>
    </location>
</feature>
<name>A0A2T2N2C4_CORCC</name>
<organism evidence="2 3">
    <name type="scientific">Corynespora cassiicola Philippines</name>
    <dbReference type="NCBI Taxonomy" id="1448308"/>
    <lineage>
        <taxon>Eukaryota</taxon>
        <taxon>Fungi</taxon>
        <taxon>Dikarya</taxon>
        <taxon>Ascomycota</taxon>
        <taxon>Pezizomycotina</taxon>
        <taxon>Dothideomycetes</taxon>
        <taxon>Pleosporomycetidae</taxon>
        <taxon>Pleosporales</taxon>
        <taxon>Corynesporascaceae</taxon>
        <taxon>Corynespora</taxon>
    </lineage>
</organism>
<keyword evidence="3" id="KW-1185">Reference proteome</keyword>
<sequence>MLMLILDVLPFPHTTQAKDAIISRDVFQSRLNAQSTSKCKPSFLVTLFRSDRLRKVRLDLHVRVSDFNCHVCGPLFAKSHLAARAPHVWCELFGLSASAVLRRCRLVVCTKRGG</sequence>
<evidence type="ECO:0000313" key="2">
    <source>
        <dbReference type="EMBL" id="PSN59519.1"/>
    </source>
</evidence>
<feature type="signal peptide" evidence="1">
    <location>
        <begin position="1"/>
        <end position="17"/>
    </location>
</feature>
<keyword evidence="1" id="KW-0732">Signal</keyword>
<dbReference type="AlphaFoldDB" id="A0A2T2N2C4"/>
<proteinExistence type="predicted"/>
<dbReference type="Proteomes" id="UP000240883">
    <property type="component" value="Unassembled WGS sequence"/>
</dbReference>